<proteinExistence type="predicted"/>
<dbReference type="EMBL" id="CAJOBF010012992">
    <property type="protein sequence ID" value="CAF4324839.1"/>
    <property type="molecule type" value="Genomic_DNA"/>
</dbReference>
<dbReference type="Proteomes" id="UP000663866">
    <property type="component" value="Unassembled WGS sequence"/>
</dbReference>
<dbReference type="Proteomes" id="UP000663856">
    <property type="component" value="Unassembled WGS sequence"/>
</dbReference>
<dbReference type="Proteomes" id="UP000663842">
    <property type="component" value="Unassembled WGS sequence"/>
</dbReference>
<evidence type="ECO:0000313" key="9">
    <source>
        <dbReference type="Proteomes" id="UP000663866"/>
    </source>
</evidence>
<evidence type="ECO:0000313" key="7">
    <source>
        <dbReference type="EMBL" id="CAF5113792.1"/>
    </source>
</evidence>
<dbReference type="EMBL" id="CAJNRG010014646">
    <property type="protein sequence ID" value="CAF2156850.1"/>
    <property type="molecule type" value="Genomic_DNA"/>
</dbReference>
<feature type="region of interest" description="Disordered" evidence="1">
    <location>
        <begin position="99"/>
        <end position="130"/>
    </location>
</feature>
<dbReference type="EMBL" id="CAJOBG010046479">
    <property type="protein sequence ID" value="CAF4452417.1"/>
    <property type="molecule type" value="Genomic_DNA"/>
</dbReference>
<reference evidence="2" key="1">
    <citation type="submission" date="2021-02" db="EMBL/GenBank/DDBJ databases">
        <authorList>
            <person name="Nowell W R."/>
        </authorList>
    </citation>
    <scope>NUCLEOTIDE SEQUENCE</scope>
</reference>
<dbReference type="Proteomes" id="UP000663855">
    <property type="component" value="Unassembled WGS sequence"/>
</dbReference>
<dbReference type="EMBL" id="CAJNRF010002135">
    <property type="protein sequence ID" value="CAF2033730.1"/>
    <property type="molecule type" value="Genomic_DNA"/>
</dbReference>
<feature type="compositionally biased region" description="Acidic residues" evidence="1">
    <location>
        <begin position="60"/>
        <end position="69"/>
    </location>
</feature>
<evidence type="ECO:0000313" key="3">
    <source>
        <dbReference type="EMBL" id="CAF2033730.1"/>
    </source>
</evidence>
<feature type="region of interest" description="Disordered" evidence="1">
    <location>
        <begin position="43"/>
        <end position="69"/>
    </location>
</feature>
<evidence type="ECO:0000313" key="4">
    <source>
        <dbReference type="EMBL" id="CAF2156850.1"/>
    </source>
</evidence>
<accession>A0A815IG00</accession>
<organism evidence="2 8">
    <name type="scientific">Rotaria magnacalcarata</name>
    <dbReference type="NCBI Taxonomy" id="392030"/>
    <lineage>
        <taxon>Eukaryota</taxon>
        <taxon>Metazoa</taxon>
        <taxon>Spiralia</taxon>
        <taxon>Gnathifera</taxon>
        <taxon>Rotifera</taxon>
        <taxon>Eurotatoria</taxon>
        <taxon>Bdelloidea</taxon>
        <taxon>Philodinida</taxon>
        <taxon>Philodinidae</taxon>
        <taxon>Rotaria</taxon>
    </lineage>
</organism>
<dbReference type="Proteomes" id="UP000681967">
    <property type="component" value="Unassembled WGS sequence"/>
</dbReference>
<evidence type="ECO:0000313" key="8">
    <source>
        <dbReference type="Proteomes" id="UP000663855"/>
    </source>
</evidence>
<dbReference type="AlphaFoldDB" id="A0A815IG00"/>
<evidence type="ECO:0000313" key="6">
    <source>
        <dbReference type="EMBL" id="CAF4452417.1"/>
    </source>
</evidence>
<sequence>MEFDTEGLSRFILYLFTGHPMDVEDSDIEEVDVSDLPNIDRLETRNNIDHNSSNNHDNNNDDDDDDDEDDEANKKYYCFIVFNNPKLSKLLKTKVLKKPDNTNQQGQRQVHGEHSGVARPARKPVTQQREKEMDLNLHFSGKIETLINAFMEHQTPPFSRKYILDLTDR</sequence>
<dbReference type="EMBL" id="CAJNOV010009486">
    <property type="protein sequence ID" value="CAF1367825.1"/>
    <property type="molecule type" value="Genomic_DNA"/>
</dbReference>
<evidence type="ECO:0000313" key="2">
    <source>
        <dbReference type="EMBL" id="CAF1367825.1"/>
    </source>
</evidence>
<gene>
    <name evidence="7" type="ORF">BYL167_LOCUS66083</name>
    <name evidence="2" type="ORF">CJN711_LOCUS20281</name>
    <name evidence="6" type="ORF">OVN521_LOCUS37955</name>
    <name evidence="5" type="ORF">UXM345_LOCUS34671</name>
    <name evidence="3" type="ORF">WKI299_LOCUS7175</name>
    <name evidence="4" type="ORF">XDN619_LOCUS29790</name>
</gene>
<dbReference type="Proteomes" id="UP000663887">
    <property type="component" value="Unassembled WGS sequence"/>
</dbReference>
<evidence type="ECO:0000313" key="5">
    <source>
        <dbReference type="EMBL" id="CAF4324839.1"/>
    </source>
</evidence>
<name>A0A815IG00_9BILA</name>
<evidence type="ECO:0000256" key="1">
    <source>
        <dbReference type="SAM" id="MobiDB-lite"/>
    </source>
</evidence>
<dbReference type="EMBL" id="CAJOBH010242380">
    <property type="protein sequence ID" value="CAF5113792.1"/>
    <property type="molecule type" value="Genomic_DNA"/>
</dbReference>
<keyword evidence="9" id="KW-1185">Reference proteome</keyword>
<comment type="caution">
    <text evidence="2">The sequence shown here is derived from an EMBL/GenBank/DDBJ whole genome shotgun (WGS) entry which is preliminary data.</text>
</comment>
<protein>
    <submittedName>
        <fullName evidence="2">Uncharacterized protein</fullName>
    </submittedName>
</protein>